<evidence type="ECO:0000313" key="3">
    <source>
        <dbReference type="Proteomes" id="UP001607302"/>
    </source>
</evidence>
<reference evidence="2 3" key="1">
    <citation type="journal article" date="2024" name="Ann. Entomol. Soc. Am.">
        <title>Genomic analyses of the southern and eastern yellowjacket wasps (Hymenoptera: Vespidae) reveal evolutionary signatures of social life.</title>
        <authorList>
            <person name="Catto M.A."/>
            <person name="Caine P.B."/>
            <person name="Orr S.E."/>
            <person name="Hunt B.G."/>
            <person name="Goodisman M.A.D."/>
        </authorList>
    </citation>
    <scope>NUCLEOTIDE SEQUENCE [LARGE SCALE GENOMIC DNA]</scope>
    <source>
        <strain evidence="2">233</strain>
        <tissue evidence="2">Head and thorax</tissue>
    </source>
</reference>
<dbReference type="Proteomes" id="UP001607302">
    <property type="component" value="Unassembled WGS sequence"/>
</dbReference>
<evidence type="ECO:0000313" key="2">
    <source>
        <dbReference type="EMBL" id="KAL2713991.1"/>
    </source>
</evidence>
<dbReference type="EMBL" id="JAUDFV010000157">
    <property type="protein sequence ID" value="KAL2713991.1"/>
    <property type="molecule type" value="Genomic_DNA"/>
</dbReference>
<gene>
    <name evidence="2" type="ORF">V1478_016548</name>
</gene>
<feature type="region of interest" description="Disordered" evidence="1">
    <location>
        <begin position="1"/>
        <end position="22"/>
    </location>
</feature>
<proteinExistence type="predicted"/>
<name>A0ABD2A0Q7_VESSQ</name>
<evidence type="ECO:0000256" key="1">
    <source>
        <dbReference type="SAM" id="MobiDB-lite"/>
    </source>
</evidence>
<feature type="compositionally biased region" description="Polar residues" evidence="1">
    <location>
        <begin position="1"/>
        <end position="14"/>
    </location>
</feature>
<comment type="caution">
    <text evidence="2">The sequence shown here is derived from an EMBL/GenBank/DDBJ whole genome shotgun (WGS) entry which is preliminary data.</text>
</comment>
<keyword evidence="3" id="KW-1185">Reference proteome</keyword>
<organism evidence="2 3">
    <name type="scientific">Vespula squamosa</name>
    <name type="common">Southern yellow jacket</name>
    <name type="synonym">Wasp</name>
    <dbReference type="NCBI Taxonomy" id="30214"/>
    <lineage>
        <taxon>Eukaryota</taxon>
        <taxon>Metazoa</taxon>
        <taxon>Ecdysozoa</taxon>
        <taxon>Arthropoda</taxon>
        <taxon>Hexapoda</taxon>
        <taxon>Insecta</taxon>
        <taxon>Pterygota</taxon>
        <taxon>Neoptera</taxon>
        <taxon>Endopterygota</taxon>
        <taxon>Hymenoptera</taxon>
        <taxon>Apocrita</taxon>
        <taxon>Aculeata</taxon>
        <taxon>Vespoidea</taxon>
        <taxon>Vespidae</taxon>
        <taxon>Vespinae</taxon>
        <taxon>Vespula</taxon>
    </lineage>
</organism>
<protein>
    <submittedName>
        <fullName evidence="2">Uncharacterized protein</fullName>
    </submittedName>
</protein>
<accession>A0ABD2A0Q7</accession>
<sequence length="89" mass="10510">MSTIQELQTASNSRGKVLSESEEKREEYVVSLTVCKRLRCLENCFRRYGFYELYGESKIRWKPMQTFDFRLPCVEDKSPESIDSTRGNK</sequence>
<dbReference type="AlphaFoldDB" id="A0ABD2A0Q7"/>